<name>A0ACC2W7C5_9TREE</name>
<proteinExistence type="predicted"/>
<sequence length="257" mass="29143">MSYQPVSGSEPTGAPPVYEQESVPRTEGDNVPDDFKYSVDVASCELPVRQMFIRKVYSLLTLQIIATVIVGLIIRSNEKITQWCLSNMWLFFISMVGSIGFLIATHFKARSYPINLVLLSGFTLLEAYTLGVVCSLVETDVLIQALFLTMIVFIGLTLFAFQTKYDFISWQGFASMGVWLLIGWGFMFMFFPSQSKGMEMIYGIFGVAVFSLYIVIDTQQIMKTAHLDDEIIATITLYLDIVNVFLYILRILESRRD</sequence>
<protein>
    <submittedName>
        <fullName evidence="1">Uncharacterized protein</fullName>
    </submittedName>
</protein>
<reference evidence="1" key="1">
    <citation type="submission" date="2023-04" db="EMBL/GenBank/DDBJ databases">
        <title>Draft Genome sequencing of Naganishia species isolated from polar environments using Oxford Nanopore Technology.</title>
        <authorList>
            <person name="Leo P."/>
            <person name="Venkateswaran K."/>
        </authorList>
    </citation>
    <scope>NUCLEOTIDE SEQUENCE</scope>
    <source>
        <strain evidence="1">MNA-CCFEE 5261</strain>
    </source>
</reference>
<keyword evidence="2" id="KW-1185">Reference proteome</keyword>
<gene>
    <name evidence="1" type="ORF">QFC19_003232</name>
</gene>
<dbReference type="EMBL" id="JASBWR010000030">
    <property type="protein sequence ID" value="KAJ9106502.1"/>
    <property type="molecule type" value="Genomic_DNA"/>
</dbReference>
<dbReference type="Proteomes" id="UP001241377">
    <property type="component" value="Unassembled WGS sequence"/>
</dbReference>
<organism evidence="1 2">
    <name type="scientific">Naganishia cerealis</name>
    <dbReference type="NCBI Taxonomy" id="610337"/>
    <lineage>
        <taxon>Eukaryota</taxon>
        <taxon>Fungi</taxon>
        <taxon>Dikarya</taxon>
        <taxon>Basidiomycota</taxon>
        <taxon>Agaricomycotina</taxon>
        <taxon>Tremellomycetes</taxon>
        <taxon>Filobasidiales</taxon>
        <taxon>Filobasidiaceae</taxon>
        <taxon>Naganishia</taxon>
    </lineage>
</organism>
<comment type="caution">
    <text evidence="1">The sequence shown here is derived from an EMBL/GenBank/DDBJ whole genome shotgun (WGS) entry which is preliminary data.</text>
</comment>
<evidence type="ECO:0000313" key="1">
    <source>
        <dbReference type="EMBL" id="KAJ9106502.1"/>
    </source>
</evidence>
<evidence type="ECO:0000313" key="2">
    <source>
        <dbReference type="Proteomes" id="UP001241377"/>
    </source>
</evidence>
<accession>A0ACC2W7C5</accession>